<dbReference type="SUPFAM" id="SSF75005">
    <property type="entry name" value="Arabinanase/levansucrase/invertase"/>
    <property type="match status" value="1"/>
</dbReference>
<evidence type="ECO:0000313" key="3">
    <source>
        <dbReference type="Proteomes" id="UP001610334"/>
    </source>
</evidence>
<dbReference type="Gene3D" id="2.115.10.20">
    <property type="entry name" value="Glycosyl hydrolase domain, family 43"/>
    <property type="match status" value="1"/>
</dbReference>
<protein>
    <submittedName>
        <fullName evidence="2">Uncharacterized protein</fullName>
    </submittedName>
</protein>
<reference evidence="2 3" key="1">
    <citation type="submission" date="2024-07" db="EMBL/GenBank/DDBJ databases">
        <title>Section-level genome sequencing and comparative genomics of Aspergillus sections Usti and Cavernicolus.</title>
        <authorList>
            <consortium name="Lawrence Berkeley National Laboratory"/>
            <person name="Nybo J.L."/>
            <person name="Vesth T.C."/>
            <person name="Theobald S."/>
            <person name="Frisvad J.C."/>
            <person name="Larsen T.O."/>
            <person name="Kjaerboelling I."/>
            <person name="Rothschild-Mancinelli K."/>
            <person name="Lyhne E.K."/>
            <person name="Kogle M.E."/>
            <person name="Barry K."/>
            <person name="Clum A."/>
            <person name="Na H."/>
            <person name="Ledsgaard L."/>
            <person name="Lin J."/>
            <person name="Lipzen A."/>
            <person name="Kuo A."/>
            <person name="Riley R."/>
            <person name="Mondo S."/>
            <person name="Labutti K."/>
            <person name="Haridas S."/>
            <person name="Pangalinan J."/>
            <person name="Salamov A.A."/>
            <person name="Simmons B.A."/>
            <person name="Magnuson J.K."/>
            <person name="Chen J."/>
            <person name="Drula E."/>
            <person name="Henrissat B."/>
            <person name="Wiebenga A."/>
            <person name="Lubbers R.J."/>
            <person name="Gomes A.C."/>
            <person name="Makela M.R."/>
            <person name="Stajich J."/>
            <person name="Grigoriev I.V."/>
            <person name="Mortensen U.H."/>
            <person name="De Vries R.P."/>
            <person name="Baker S.E."/>
            <person name="Andersen M.R."/>
        </authorList>
    </citation>
    <scope>NUCLEOTIDE SEQUENCE [LARGE SCALE GENOMIC DNA]</scope>
    <source>
        <strain evidence="2 3">CBS 588.65</strain>
    </source>
</reference>
<evidence type="ECO:0000313" key="2">
    <source>
        <dbReference type="EMBL" id="KAL2813021.1"/>
    </source>
</evidence>
<proteinExistence type="predicted"/>
<organism evidence="2 3">
    <name type="scientific">Aspergillus granulosus</name>
    <dbReference type="NCBI Taxonomy" id="176169"/>
    <lineage>
        <taxon>Eukaryota</taxon>
        <taxon>Fungi</taxon>
        <taxon>Dikarya</taxon>
        <taxon>Ascomycota</taxon>
        <taxon>Pezizomycotina</taxon>
        <taxon>Eurotiomycetes</taxon>
        <taxon>Eurotiomycetidae</taxon>
        <taxon>Eurotiales</taxon>
        <taxon>Aspergillaceae</taxon>
        <taxon>Aspergillus</taxon>
        <taxon>Aspergillus subgen. Nidulantes</taxon>
    </lineage>
</organism>
<keyword evidence="1" id="KW-0732">Signal</keyword>
<keyword evidence="3" id="KW-1185">Reference proteome</keyword>
<accession>A0ABR4HC41</accession>
<gene>
    <name evidence="2" type="ORF">BJX63DRAFT_234212</name>
</gene>
<name>A0ABR4HC41_9EURO</name>
<sequence>MYGYNLRFQSLTEWSCSLELGFPYSQPVFHRVRTRCKNNPYQTTSIIFKPNKQYALPYLSPRRPPNHLQTPRNCKLAVTSVLHVPRHIRLGKRSSMGGAGVLRNGNVYYYISDNHATTNRMAIGVDVSENIEGLYVEASGEPLLENTQIDPTIFIDDEVDRIIIFAGLIFKQLNVG</sequence>
<dbReference type="InterPro" id="IPR023296">
    <property type="entry name" value="Glyco_hydro_beta-prop_sf"/>
</dbReference>
<comment type="caution">
    <text evidence="2">The sequence shown here is derived from an EMBL/GenBank/DDBJ whole genome shotgun (WGS) entry which is preliminary data.</text>
</comment>
<evidence type="ECO:0000256" key="1">
    <source>
        <dbReference type="ARBA" id="ARBA00022729"/>
    </source>
</evidence>
<dbReference type="EMBL" id="JBFXLT010000043">
    <property type="protein sequence ID" value="KAL2813021.1"/>
    <property type="molecule type" value="Genomic_DNA"/>
</dbReference>
<dbReference type="Proteomes" id="UP001610334">
    <property type="component" value="Unassembled WGS sequence"/>
</dbReference>